<feature type="region of interest" description="Disordered" evidence="13">
    <location>
        <begin position="735"/>
        <end position="757"/>
    </location>
</feature>
<keyword evidence="17" id="KW-1185">Reference proteome</keyword>
<keyword evidence="6 12" id="KW-0378">Hydrolase</keyword>
<dbReference type="Gene3D" id="3.40.50.200">
    <property type="entry name" value="Peptidase S8/S53 domain"/>
    <property type="match status" value="1"/>
</dbReference>
<sequence length="757" mass="84173">KEASMRYLYISCSLCMVYVCTIYAEVIYTNSWALYLSGTPEQINKIAKKHGFHILGKIFPDGNYYHMEQRGVAKQSLQAHYLHNLRLKMDPKVLWFAQQSGRSRNRRHSFTVPTDPFFNQQWYLVHNVVAAWARGYTGKGVVVSILDDGLETSHPDLAENYDPLASYDMNDNDPNPETQYSLTRPRRHGTRCAGVVAAVANNGVCGVGVAHQAKIGGVRMLDGQVTDLIEAMSLNLNQKHIDIYSASWGPEDLGRNLEGPNTLAKEAFIRGISNGRGGLGSIYVWASGNGGASFDNCNCDGYTNSIYTLSVGSTTEKGTLPFYSEPCSAILTTTYSGGSFQHHRIVTTDLHQSCTSDHTGTSASAPLAAGIIALALEANPRLTWRDVQHLVVRASRLADLRTHDWRTNGVGRPVSHYYGYGLLDAGRLVDLASKWKTVKPQKKCTIDLITRSFELRMKLTLRWNVTACHGTRNWIRSLEHIQARLTLTYSRRGDLSITLISPKKTISNLLTTRPYDKTSAGFSDWAFMSTHCWDEDPSGYWVLQIENNGDSNNRGFLLKFQLELHGTAEHMIGRRMERAVVQQCAVRNSDGGCEGSCLMSCPPHYYVSNGNSTRSYQRCLPCHRNCLTCFGKQDTNCLDCPPYSTLDSRRSTCSPPVYPWDHKGKVTNGMDRTAAVLGILIGGPLVILFVMWAIAWMVSRSFLPGGAARNQVDISTSHSNDESRDVEMVVFSITESQAENSESTSTFTNIPNTSRET</sequence>
<evidence type="ECO:0000256" key="13">
    <source>
        <dbReference type="SAM" id="MobiDB-lite"/>
    </source>
</evidence>
<dbReference type="FunFam" id="3.30.70.850:FF:000001">
    <property type="entry name" value="Proprotein convertase subtilisin/kexin type 5"/>
    <property type="match status" value="1"/>
</dbReference>
<evidence type="ECO:0000313" key="17">
    <source>
        <dbReference type="Proteomes" id="UP000694557"/>
    </source>
</evidence>
<comment type="similarity">
    <text evidence="2">Belongs to the peptidase S8 family. Furin subfamily.</text>
</comment>
<dbReference type="SUPFAM" id="SSF52743">
    <property type="entry name" value="Subtilisin-like"/>
    <property type="match status" value="1"/>
</dbReference>
<dbReference type="GO" id="GO:0005802">
    <property type="term" value="C:trans-Golgi network"/>
    <property type="evidence" value="ECO:0007669"/>
    <property type="project" value="TreeGrafter"/>
</dbReference>
<dbReference type="InterPro" id="IPR000209">
    <property type="entry name" value="Peptidase_S8/S53_dom"/>
</dbReference>
<evidence type="ECO:0000313" key="16">
    <source>
        <dbReference type="Ensembl" id="ENSOKIP00005029776.1"/>
    </source>
</evidence>
<dbReference type="PROSITE" id="PS51892">
    <property type="entry name" value="SUBTILASE"/>
    <property type="match status" value="1"/>
</dbReference>
<feature type="transmembrane region" description="Helical" evidence="14">
    <location>
        <begin position="675"/>
        <end position="699"/>
    </location>
</feature>
<dbReference type="SUPFAM" id="SSF57184">
    <property type="entry name" value="Growth factor receptor domain"/>
    <property type="match status" value="1"/>
</dbReference>
<dbReference type="PROSITE" id="PS00137">
    <property type="entry name" value="SUBTILASE_HIS"/>
    <property type="match status" value="1"/>
</dbReference>
<dbReference type="Gene3D" id="3.30.70.850">
    <property type="entry name" value="Peptidase S8, pro-domain"/>
    <property type="match status" value="1"/>
</dbReference>
<evidence type="ECO:0000256" key="4">
    <source>
        <dbReference type="ARBA" id="ARBA00022685"/>
    </source>
</evidence>
<dbReference type="InterPro" id="IPR002884">
    <property type="entry name" value="P_dom"/>
</dbReference>
<keyword evidence="9" id="KW-0865">Zymogen</keyword>
<dbReference type="PROSITE" id="PS00138">
    <property type="entry name" value="SUBTILASE_SER"/>
    <property type="match status" value="1"/>
</dbReference>
<keyword evidence="10" id="KW-0325">Glycoprotein</keyword>
<feature type="active site" description="Charge relay system" evidence="11 12">
    <location>
        <position position="362"/>
    </location>
</feature>
<keyword evidence="14" id="KW-1133">Transmembrane helix</keyword>
<dbReference type="AlphaFoldDB" id="A0A8C7M4J8"/>
<evidence type="ECO:0000256" key="7">
    <source>
        <dbReference type="ARBA" id="ARBA00022825"/>
    </source>
</evidence>
<dbReference type="InterPro" id="IPR008979">
    <property type="entry name" value="Galactose-bd-like_sf"/>
</dbReference>
<dbReference type="PANTHER" id="PTHR42884">
    <property type="entry name" value="PROPROTEIN CONVERTASE SUBTILISIN/KEXIN-RELATED"/>
    <property type="match status" value="1"/>
</dbReference>
<dbReference type="CDD" id="cd00064">
    <property type="entry name" value="FU"/>
    <property type="match status" value="1"/>
</dbReference>
<evidence type="ECO:0000256" key="10">
    <source>
        <dbReference type="ARBA" id="ARBA00023180"/>
    </source>
</evidence>
<dbReference type="SMART" id="SM00261">
    <property type="entry name" value="FU"/>
    <property type="match status" value="1"/>
</dbReference>
<dbReference type="InterPro" id="IPR015500">
    <property type="entry name" value="Peptidase_S8_subtilisin-rel"/>
</dbReference>
<dbReference type="Proteomes" id="UP000694557">
    <property type="component" value="Unassembled WGS sequence"/>
</dbReference>
<evidence type="ECO:0000256" key="5">
    <source>
        <dbReference type="ARBA" id="ARBA00022729"/>
    </source>
</evidence>
<evidence type="ECO:0000256" key="6">
    <source>
        <dbReference type="ARBA" id="ARBA00022801"/>
    </source>
</evidence>
<reference evidence="16" key="1">
    <citation type="submission" date="2025-08" db="UniProtKB">
        <authorList>
            <consortium name="Ensembl"/>
        </authorList>
    </citation>
    <scope>IDENTIFICATION</scope>
</reference>
<dbReference type="GO" id="GO:0004252">
    <property type="term" value="F:serine-type endopeptidase activity"/>
    <property type="evidence" value="ECO:0007669"/>
    <property type="project" value="UniProtKB-UniRule"/>
</dbReference>
<dbReference type="InterPro" id="IPR022398">
    <property type="entry name" value="Peptidase_S8_His-AS"/>
</dbReference>
<keyword evidence="4" id="KW-0165">Cleavage on pair of basic residues</keyword>
<feature type="domain" description="P/Homo B" evidence="15">
    <location>
        <begin position="438"/>
        <end position="570"/>
    </location>
</feature>
<dbReference type="Gene3D" id="2.60.120.260">
    <property type="entry name" value="Galactose-binding domain-like"/>
    <property type="match status" value="1"/>
</dbReference>
<dbReference type="InterPro" id="IPR038466">
    <property type="entry name" value="S8_pro-domain_sf"/>
</dbReference>
<dbReference type="InterPro" id="IPR006212">
    <property type="entry name" value="Furin_repeat"/>
</dbReference>
<dbReference type="InterPro" id="IPR009030">
    <property type="entry name" value="Growth_fac_rcpt_cys_sf"/>
</dbReference>
<feature type="active site" description="Charge relay system" evidence="11 12">
    <location>
        <position position="147"/>
    </location>
</feature>
<feature type="compositionally biased region" description="Polar residues" evidence="13">
    <location>
        <begin position="172"/>
        <end position="182"/>
    </location>
</feature>
<evidence type="ECO:0000256" key="12">
    <source>
        <dbReference type="PROSITE-ProRule" id="PRU01240"/>
    </source>
</evidence>
<dbReference type="CDD" id="cd04059">
    <property type="entry name" value="Peptidases_S8_Protein_convertases_Kexins_Furin-like"/>
    <property type="match status" value="1"/>
</dbReference>
<dbReference type="PRINTS" id="PR00723">
    <property type="entry name" value="SUBTILISIN"/>
</dbReference>
<evidence type="ECO:0000256" key="9">
    <source>
        <dbReference type="ARBA" id="ARBA00023145"/>
    </source>
</evidence>
<feature type="region of interest" description="Disordered" evidence="13">
    <location>
        <begin position="161"/>
        <end position="185"/>
    </location>
</feature>
<dbReference type="Gene3D" id="2.10.220.10">
    <property type="entry name" value="Hormone Receptor, Insulin-like Growth Factor Receptor 1, Chain A, domain 2"/>
    <property type="match status" value="1"/>
</dbReference>
<evidence type="ECO:0000256" key="14">
    <source>
        <dbReference type="SAM" id="Phobius"/>
    </source>
</evidence>
<keyword evidence="7 12" id="KW-0720">Serine protease</keyword>
<dbReference type="PROSITE" id="PS00136">
    <property type="entry name" value="SUBTILASE_ASP"/>
    <property type="match status" value="1"/>
</dbReference>
<proteinExistence type="inferred from homology"/>
<dbReference type="Ensembl" id="ENSOKIT00005031497.1">
    <property type="protein sequence ID" value="ENSOKIP00005029776.1"/>
    <property type="gene ID" value="ENSOKIG00005011920.1"/>
</dbReference>
<dbReference type="Pfam" id="PF16470">
    <property type="entry name" value="S8_pro-domain"/>
    <property type="match status" value="1"/>
</dbReference>
<evidence type="ECO:0000259" key="15">
    <source>
        <dbReference type="PROSITE" id="PS51829"/>
    </source>
</evidence>
<feature type="transmembrane region" description="Helical" evidence="14">
    <location>
        <begin position="7"/>
        <end position="28"/>
    </location>
</feature>
<dbReference type="InterPro" id="IPR032815">
    <property type="entry name" value="S8_pro-domain"/>
</dbReference>
<dbReference type="PROSITE" id="PS51829">
    <property type="entry name" value="P_HOMO_B"/>
    <property type="match status" value="1"/>
</dbReference>
<dbReference type="FunFam" id="2.60.120.260:FF:000034">
    <property type="entry name" value="furin isoform X2"/>
    <property type="match status" value="1"/>
</dbReference>
<keyword evidence="5" id="KW-0732">Signal</keyword>
<evidence type="ECO:0000256" key="3">
    <source>
        <dbReference type="ARBA" id="ARBA00022670"/>
    </source>
</evidence>
<organism evidence="16 17">
    <name type="scientific">Oncorhynchus kisutch</name>
    <name type="common">Coho salmon</name>
    <name type="synonym">Salmo kisutch</name>
    <dbReference type="NCBI Taxonomy" id="8019"/>
    <lineage>
        <taxon>Eukaryota</taxon>
        <taxon>Metazoa</taxon>
        <taxon>Chordata</taxon>
        <taxon>Craniata</taxon>
        <taxon>Vertebrata</taxon>
        <taxon>Euteleostomi</taxon>
        <taxon>Actinopterygii</taxon>
        <taxon>Neopterygii</taxon>
        <taxon>Teleostei</taxon>
        <taxon>Protacanthopterygii</taxon>
        <taxon>Salmoniformes</taxon>
        <taxon>Salmonidae</taxon>
        <taxon>Salmoninae</taxon>
        <taxon>Oncorhynchus</taxon>
    </lineage>
</organism>
<comment type="subcellular location">
    <subcellularLocation>
        <location evidence="1">Endomembrane system</location>
    </subcellularLocation>
</comment>
<protein>
    <recommendedName>
        <fullName evidence="15">P/Homo B domain-containing protein</fullName>
    </recommendedName>
</protein>
<evidence type="ECO:0000256" key="2">
    <source>
        <dbReference type="ARBA" id="ARBA00005325"/>
    </source>
</evidence>
<dbReference type="InterPro" id="IPR034182">
    <property type="entry name" value="Kexin/furin"/>
</dbReference>
<dbReference type="GO" id="GO:0016486">
    <property type="term" value="P:peptide hormone processing"/>
    <property type="evidence" value="ECO:0007669"/>
    <property type="project" value="TreeGrafter"/>
</dbReference>
<keyword evidence="14" id="KW-0812">Transmembrane</keyword>
<dbReference type="GO" id="GO:0000139">
    <property type="term" value="C:Golgi membrane"/>
    <property type="evidence" value="ECO:0007669"/>
    <property type="project" value="TreeGrafter"/>
</dbReference>
<name>A0A8C7M4J8_ONCKI</name>
<dbReference type="SUPFAM" id="SSF49785">
    <property type="entry name" value="Galactose-binding domain-like"/>
    <property type="match status" value="1"/>
</dbReference>
<evidence type="ECO:0000256" key="11">
    <source>
        <dbReference type="PIRSR" id="PIRSR615500-1"/>
    </source>
</evidence>
<dbReference type="Pfam" id="PF01483">
    <property type="entry name" value="P_proprotein"/>
    <property type="match status" value="1"/>
</dbReference>
<gene>
    <name evidence="16" type="primary">LOC109902952</name>
</gene>
<evidence type="ECO:0000256" key="8">
    <source>
        <dbReference type="ARBA" id="ARBA00023136"/>
    </source>
</evidence>
<dbReference type="PANTHER" id="PTHR42884:SF3">
    <property type="entry name" value="FURIN-LIKE PROTEASE 1, ISOFORMS 1_1-X_2"/>
    <property type="match status" value="1"/>
</dbReference>
<dbReference type="InterPro" id="IPR036852">
    <property type="entry name" value="Peptidase_S8/S53_dom_sf"/>
</dbReference>
<dbReference type="Pfam" id="PF00082">
    <property type="entry name" value="Peptidase_S8"/>
    <property type="match status" value="1"/>
</dbReference>
<evidence type="ECO:0000256" key="1">
    <source>
        <dbReference type="ARBA" id="ARBA00004308"/>
    </source>
</evidence>
<keyword evidence="3 12" id="KW-0645">Protease</keyword>
<dbReference type="GeneTree" id="ENSGT00940000161989"/>
<feature type="active site" description="Charge relay system" evidence="11 12">
    <location>
        <position position="188"/>
    </location>
</feature>
<dbReference type="SUPFAM" id="SSF54897">
    <property type="entry name" value="Protease propeptides/inhibitors"/>
    <property type="match status" value="1"/>
</dbReference>
<dbReference type="InterPro" id="IPR023827">
    <property type="entry name" value="Peptidase_S8_Asp-AS"/>
</dbReference>
<dbReference type="FunFam" id="3.40.50.200:FF:000001">
    <property type="entry name" value="Furin 2, isoform B"/>
    <property type="match status" value="1"/>
</dbReference>
<reference evidence="16" key="2">
    <citation type="submission" date="2025-09" db="UniProtKB">
        <authorList>
            <consortium name="Ensembl"/>
        </authorList>
    </citation>
    <scope>IDENTIFICATION</scope>
</reference>
<keyword evidence="8 14" id="KW-0472">Membrane</keyword>
<accession>A0A8C7M4J8</accession>
<dbReference type="InterPro" id="IPR023828">
    <property type="entry name" value="Peptidase_S8_Ser-AS"/>
</dbReference>